<dbReference type="Pfam" id="PF01979">
    <property type="entry name" value="Amidohydro_1"/>
    <property type="match status" value="1"/>
</dbReference>
<dbReference type="SUPFAM" id="SSF51338">
    <property type="entry name" value="Composite domain of metallo-dependent hydrolases"/>
    <property type="match status" value="1"/>
</dbReference>
<reference evidence="5" key="1">
    <citation type="submission" date="2016-10" db="EMBL/GenBank/DDBJ databases">
        <authorList>
            <person name="Varghese N."/>
            <person name="Submissions S."/>
        </authorList>
    </citation>
    <scope>NUCLEOTIDE SEQUENCE [LARGE SCALE GENOMIC DNA]</scope>
    <source>
        <strain evidence="5">IBRC-M 10761</strain>
    </source>
</reference>
<keyword evidence="1" id="KW-0479">Metal-binding</keyword>
<evidence type="ECO:0000256" key="2">
    <source>
        <dbReference type="PIRSR" id="PIRSR039004-2"/>
    </source>
</evidence>
<dbReference type="PANTHER" id="PTHR42717">
    <property type="entry name" value="DIHYDROOROTASE-RELATED"/>
    <property type="match status" value="1"/>
</dbReference>
<dbReference type="NCBIfam" id="NF006689">
    <property type="entry name" value="PRK09237.1"/>
    <property type="match status" value="1"/>
</dbReference>
<dbReference type="InterPro" id="IPR011059">
    <property type="entry name" value="Metal-dep_hydrolase_composite"/>
</dbReference>
<keyword evidence="1" id="KW-0862">Zinc</keyword>
<name>A0A1H6YD15_9BACT</name>
<feature type="modified residue" description="N6-carboxylysine" evidence="2">
    <location>
        <position position="196"/>
    </location>
</feature>
<proteinExistence type="predicted"/>
<dbReference type="Proteomes" id="UP000199403">
    <property type="component" value="Unassembled WGS sequence"/>
</dbReference>
<sequence>MKTWLEKISSWLKHVGTLFLLLAGLHTATAQQYDLLLKNGHVIDPKNGIDAVMDVAIKGDEIALVQKNIASDLAGQVIDASGLYVCPGLVDIHTHNFYGLDPYGQYSNGYSSIHPDGFTFPYGVTTVVDTGGAGWRNFVQFKEQVIDRVQTRVLAMLNIVGHGMKGSPYEQNLNDMDPKMTALVARQFPEHIVGVKVAHYSGHQWEQIDRLVEAGERANIPVMVDFGGANPPLSLETLFMEKLRPGDIYTHIFGGGGFGREAIIDMGGNLRPFVKAAQERGIVFDVGHGGSSFAFKHAIPAMEQGIQPDVISTDSHMSSIMSGMKNMNNVMSKFLNMGMSLNDVIAASTWIPAQVIKRPEFGHLTPGAGADIAVLNILEGNFGFTERTGMGKMMGKQKFETELTIRSGKVVWDLNGLTAPMWDE</sequence>
<dbReference type="STRING" id="1416801.SAMN05192553_103403"/>
<dbReference type="InterPro" id="IPR032466">
    <property type="entry name" value="Metal_Hydrolase"/>
</dbReference>
<dbReference type="SUPFAM" id="SSF51556">
    <property type="entry name" value="Metallo-dependent hydrolases"/>
    <property type="match status" value="1"/>
</dbReference>
<organism evidence="4 5">
    <name type="scientific">Cyclobacterium xiamenense</name>
    <dbReference type="NCBI Taxonomy" id="1297121"/>
    <lineage>
        <taxon>Bacteria</taxon>
        <taxon>Pseudomonadati</taxon>
        <taxon>Bacteroidota</taxon>
        <taxon>Cytophagia</taxon>
        <taxon>Cytophagales</taxon>
        <taxon>Cyclobacteriaceae</taxon>
        <taxon>Cyclobacterium</taxon>
    </lineage>
</organism>
<dbReference type="Gene3D" id="3.20.20.140">
    <property type="entry name" value="Metal-dependent hydrolases"/>
    <property type="match status" value="1"/>
</dbReference>
<evidence type="ECO:0000313" key="4">
    <source>
        <dbReference type="EMBL" id="SEJ35070.1"/>
    </source>
</evidence>
<dbReference type="InterPro" id="IPR006680">
    <property type="entry name" value="Amidohydro-rel"/>
</dbReference>
<dbReference type="GO" id="GO:0046872">
    <property type="term" value="F:metal ion binding"/>
    <property type="evidence" value="ECO:0007669"/>
    <property type="project" value="UniProtKB-KW"/>
</dbReference>
<evidence type="ECO:0000256" key="1">
    <source>
        <dbReference type="PIRSR" id="PIRSR039004-1"/>
    </source>
</evidence>
<feature type="domain" description="Amidohydrolase-related" evidence="3">
    <location>
        <begin position="298"/>
        <end position="411"/>
    </location>
</feature>
<feature type="binding site" description="via carbamate group" evidence="1">
    <location>
        <position position="196"/>
    </location>
    <ligand>
        <name>Zn(2+)</name>
        <dbReference type="ChEBI" id="CHEBI:29105"/>
        <label>2</label>
    </ligand>
</feature>
<dbReference type="InterPro" id="IPR020043">
    <property type="entry name" value="Deacetylase_Atu3266-like"/>
</dbReference>
<dbReference type="PIRSF" id="PIRSF039004">
    <property type="entry name" value="ADE_EF_0837"/>
    <property type="match status" value="1"/>
</dbReference>
<evidence type="ECO:0000313" key="5">
    <source>
        <dbReference type="Proteomes" id="UP000199403"/>
    </source>
</evidence>
<feature type="binding site" evidence="1">
    <location>
        <position position="95"/>
    </location>
    <ligand>
        <name>Zn(2+)</name>
        <dbReference type="ChEBI" id="CHEBI:29105"/>
        <label>1</label>
    </ligand>
</feature>
<dbReference type="EMBL" id="FNZH01000003">
    <property type="protein sequence ID" value="SEJ35070.1"/>
    <property type="molecule type" value="Genomic_DNA"/>
</dbReference>
<gene>
    <name evidence="4" type="ORF">SAMN05192553_103403</name>
</gene>
<dbReference type="Gene3D" id="2.30.40.10">
    <property type="entry name" value="Urease, subunit C, domain 1"/>
    <property type="match status" value="1"/>
</dbReference>
<feature type="binding site" evidence="1">
    <location>
        <position position="251"/>
    </location>
    <ligand>
        <name>Zn(2+)</name>
        <dbReference type="ChEBI" id="CHEBI:29105"/>
        <label>2</label>
    </ligand>
</feature>
<dbReference type="OrthoDB" id="9775607at2"/>
<dbReference type="RefSeq" id="WP_092173852.1">
    <property type="nucleotide sequence ID" value="NZ_FNZH01000003.1"/>
</dbReference>
<accession>A0A1H6YD15</accession>
<dbReference type="GO" id="GO:0019213">
    <property type="term" value="F:deacetylase activity"/>
    <property type="evidence" value="ECO:0007669"/>
    <property type="project" value="InterPro"/>
</dbReference>
<dbReference type="AlphaFoldDB" id="A0A1H6YD15"/>
<dbReference type="GO" id="GO:0016810">
    <property type="term" value="F:hydrolase activity, acting on carbon-nitrogen (but not peptide) bonds"/>
    <property type="evidence" value="ECO:0007669"/>
    <property type="project" value="InterPro"/>
</dbReference>
<evidence type="ECO:0000259" key="3">
    <source>
        <dbReference type="Pfam" id="PF01979"/>
    </source>
</evidence>
<feature type="binding site" description="via carbamate group" evidence="1">
    <location>
        <position position="196"/>
    </location>
    <ligand>
        <name>Zn(2+)</name>
        <dbReference type="ChEBI" id="CHEBI:29105"/>
        <label>1</label>
    </ligand>
</feature>
<feature type="binding site" evidence="1">
    <location>
        <position position="93"/>
    </location>
    <ligand>
        <name>Zn(2+)</name>
        <dbReference type="ChEBI" id="CHEBI:29105"/>
        <label>1</label>
    </ligand>
</feature>
<protein>
    <submittedName>
        <fullName evidence="4">Dihydroorotase</fullName>
    </submittedName>
</protein>
<keyword evidence="5" id="KW-1185">Reference proteome</keyword>
<dbReference type="PANTHER" id="PTHR42717:SF1">
    <property type="entry name" value="IMIDAZOLONEPROPIONASE AND RELATED AMIDOHYDROLASES"/>
    <property type="match status" value="1"/>
</dbReference>
<feature type="binding site" evidence="1">
    <location>
        <position position="314"/>
    </location>
    <ligand>
        <name>Zn(2+)</name>
        <dbReference type="ChEBI" id="CHEBI:29105"/>
        <label>1</label>
    </ligand>
</feature>